<evidence type="ECO:0000313" key="4">
    <source>
        <dbReference type="Proteomes" id="UP000249808"/>
    </source>
</evidence>
<sequence>MTEEMNNQETLDINEEVELLELYDEEGNQVLYRKLVSFRHPGFEKEYVILAEEGSDEEEEIELIPMINVPDSEGEGGKLIPIETDEEWDMIEEFVNTNFDEEEL</sequence>
<keyword evidence="4" id="KW-1185">Reference proteome</keyword>
<dbReference type="EMBL" id="PZJH01000001">
    <property type="protein sequence ID" value="RAK46937.1"/>
    <property type="molecule type" value="Genomic_DNA"/>
</dbReference>
<dbReference type="PANTHER" id="PTHR40066">
    <property type="entry name" value="UPF0473 PROTEIN CBO2561/CLC_2432"/>
    <property type="match status" value="1"/>
</dbReference>
<accession>A0A327ZXP3</accession>
<gene>
    <name evidence="3" type="ORF">BHU61_05610</name>
</gene>
<dbReference type="NCBIfam" id="NF010214">
    <property type="entry name" value="PRK13678.1-1"/>
    <property type="match status" value="1"/>
</dbReference>
<protein>
    <recommendedName>
        <fullName evidence="2">UPF0473 protein BHU61_05610</fullName>
    </recommendedName>
</protein>
<comment type="caution">
    <text evidence="3">The sequence shown here is derived from an EMBL/GenBank/DDBJ whole genome shotgun (WGS) entry which is preliminary data.</text>
</comment>
<name>A0A327ZXP3_9STAP</name>
<comment type="similarity">
    <text evidence="1 2">Belongs to the UPF0473 family.</text>
</comment>
<dbReference type="HAMAP" id="MF_01448">
    <property type="entry name" value="UPF0473"/>
    <property type="match status" value="1"/>
</dbReference>
<reference evidence="3 4" key="1">
    <citation type="journal article" date="2018" name="Front. Microbiol.">
        <title>Description and Comparative Genomics of Macrococcus caseolyticus subsp. hominis subsp. nov., Macrococcus goetzii sp. nov., Macrococcus epidermidis sp. nov., and Macrococcus bohemicus sp. nov., Novel Macrococci From Human Clinical Material With Virulence Potential and Suspected Uptake of Foreign DNA by Natural Transformation.</title>
        <authorList>
            <person name="Maslanova I."/>
            <person name="Wertheimer Z."/>
            <person name="Sedlacek I."/>
            <person name="Svec P."/>
            <person name="Indrakova A."/>
            <person name="Kovarovic V."/>
            <person name="Schumann P."/>
            <person name="Sproer C."/>
            <person name="Kralova S."/>
            <person name="Sedo O."/>
            <person name="Kristofova L."/>
            <person name="Vrbovska V."/>
            <person name="Fuzik T."/>
            <person name="Petras P."/>
            <person name="Zdrahal Z."/>
            <person name="Ruzickova V."/>
            <person name="Doskar J."/>
            <person name="Pantucek R."/>
        </authorList>
    </citation>
    <scope>NUCLEOTIDE SEQUENCE [LARGE SCALE GENOMIC DNA]</scope>
    <source>
        <strain evidence="3 4">01/688</strain>
    </source>
</reference>
<proteinExistence type="inferred from homology"/>
<dbReference type="Pfam" id="PF06949">
    <property type="entry name" value="DUF1292"/>
    <property type="match status" value="1"/>
</dbReference>
<organism evidence="3 4">
    <name type="scientific">Macrococcus epidermidis</name>
    <dbReference type="NCBI Taxonomy" id="1902580"/>
    <lineage>
        <taxon>Bacteria</taxon>
        <taxon>Bacillati</taxon>
        <taxon>Bacillota</taxon>
        <taxon>Bacilli</taxon>
        <taxon>Bacillales</taxon>
        <taxon>Staphylococcaceae</taxon>
        <taxon>Macrococcus</taxon>
    </lineage>
</organism>
<evidence type="ECO:0000313" key="3">
    <source>
        <dbReference type="EMBL" id="RAK46937.1"/>
    </source>
</evidence>
<dbReference type="InterPro" id="IPR009711">
    <property type="entry name" value="UPF0473"/>
</dbReference>
<evidence type="ECO:0000256" key="1">
    <source>
        <dbReference type="ARBA" id="ARBA00008439"/>
    </source>
</evidence>
<dbReference type="PANTHER" id="PTHR40066:SF1">
    <property type="entry name" value="UPF0473 PROTEIN CBO2561_CLC_2432"/>
    <property type="match status" value="1"/>
</dbReference>
<dbReference type="Proteomes" id="UP000249808">
    <property type="component" value="Unassembled WGS sequence"/>
</dbReference>
<dbReference type="AlphaFoldDB" id="A0A327ZXP3"/>
<evidence type="ECO:0000256" key="2">
    <source>
        <dbReference type="HAMAP-Rule" id="MF_01448"/>
    </source>
</evidence>
<dbReference type="RefSeq" id="WP_111715263.1">
    <property type="nucleotide sequence ID" value="NZ_CP073819.1"/>
</dbReference>